<keyword evidence="2" id="KW-1185">Reference proteome</keyword>
<comment type="caution">
    <text evidence="1">The sequence shown here is derived from an EMBL/GenBank/DDBJ whole genome shotgun (WGS) entry which is preliminary data.</text>
</comment>
<dbReference type="PANTHER" id="PTHR43550">
    <property type="entry name" value="3-KETODIHYDROSPHINGOSINE REDUCTASE"/>
    <property type="match status" value="1"/>
</dbReference>
<dbReference type="InterPro" id="IPR002347">
    <property type="entry name" value="SDR_fam"/>
</dbReference>
<dbReference type="Gene3D" id="3.40.50.720">
    <property type="entry name" value="NAD(P)-binding Rossmann-like Domain"/>
    <property type="match status" value="1"/>
</dbReference>
<name>A0AAV7E0Q7_ARIFI</name>
<gene>
    <name evidence="1" type="ORF">H6P81_017330</name>
</gene>
<dbReference type="PANTHER" id="PTHR43550:SF3">
    <property type="entry name" value="3-KETODIHYDROSPHINGOSINE REDUCTASE"/>
    <property type="match status" value="1"/>
</dbReference>
<organism evidence="1 2">
    <name type="scientific">Aristolochia fimbriata</name>
    <name type="common">White veined hardy Dutchman's pipe vine</name>
    <dbReference type="NCBI Taxonomy" id="158543"/>
    <lineage>
        <taxon>Eukaryota</taxon>
        <taxon>Viridiplantae</taxon>
        <taxon>Streptophyta</taxon>
        <taxon>Embryophyta</taxon>
        <taxon>Tracheophyta</taxon>
        <taxon>Spermatophyta</taxon>
        <taxon>Magnoliopsida</taxon>
        <taxon>Magnoliidae</taxon>
        <taxon>Piperales</taxon>
        <taxon>Aristolochiaceae</taxon>
        <taxon>Aristolochia</taxon>
    </lineage>
</organism>
<evidence type="ECO:0000313" key="2">
    <source>
        <dbReference type="Proteomes" id="UP000825729"/>
    </source>
</evidence>
<sequence length="146" mass="15899">MVRHRSAKVPIEGRHVFFTGGSSGIRLAASQGARISILARNLKKLEKAHSSIRRSTGVDVAVYSADVRDFEAVARALDEARPVDGLICNQGGFAERELDSQEIKEVGFMIDVNLVGTFHDGRPAYIALMSSQVGQRTRAGQNSPNY</sequence>
<proteinExistence type="predicted"/>
<protein>
    <recommendedName>
        <fullName evidence="3">SDR family NAD(P)-dependent oxidoreductase</fullName>
    </recommendedName>
</protein>
<dbReference type="SUPFAM" id="SSF51735">
    <property type="entry name" value="NAD(P)-binding Rossmann-fold domains"/>
    <property type="match status" value="1"/>
</dbReference>
<dbReference type="GO" id="GO:0030148">
    <property type="term" value="P:sphingolipid biosynthetic process"/>
    <property type="evidence" value="ECO:0007669"/>
    <property type="project" value="TreeGrafter"/>
</dbReference>
<dbReference type="Proteomes" id="UP000825729">
    <property type="component" value="Unassembled WGS sequence"/>
</dbReference>
<dbReference type="Pfam" id="PF00106">
    <property type="entry name" value="adh_short"/>
    <property type="match status" value="1"/>
</dbReference>
<dbReference type="GO" id="GO:0047560">
    <property type="term" value="F:3-dehydrosphinganine reductase activity"/>
    <property type="evidence" value="ECO:0007669"/>
    <property type="project" value="TreeGrafter"/>
</dbReference>
<dbReference type="InterPro" id="IPR036291">
    <property type="entry name" value="NAD(P)-bd_dom_sf"/>
</dbReference>
<reference evidence="1 2" key="1">
    <citation type="submission" date="2021-07" db="EMBL/GenBank/DDBJ databases">
        <title>The Aristolochia fimbriata genome: insights into angiosperm evolution, floral development and chemical biosynthesis.</title>
        <authorList>
            <person name="Jiao Y."/>
        </authorList>
    </citation>
    <scope>NUCLEOTIDE SEQUENCE [LARGE SCALE GENOMIC DNA]</scope>
    <source>
        <strain evidence="1">IBCAS-2021</strain>
        <tissue evidence="1">Leaf</tissue>
    </source>
</reference>
<evidence type="ECO:0000313" key="1">
    <source>
        <dbReference type="EMBL" id="KAG9441476.1"/>
    </source>
</evidence>
<dbReference type="AlphaFoldDB" id="A0AAV7E0Q7"/>
<dbReference type="GO" id="GO:0006666">
    <property type="term" value="P:3-keto-sphinganine metabolic process"/>
    <property type="evidence" value="ECO:0007669"/>
    <property type="project" value="TreeGrafter"/>
</dbReference>
<evidence type="ECO:0008006" key="3">
    <source>
        <dbReference type="Google" id="ProtNLM"/>
    </source>
</evidence>
<dbReference type="GO" id="GO:0005789">
    <property type="term" value="C:endoplasmic reticulum membrane"/>
    <property type="evidence" value="ECO:0007669"/>
    <property type="project" value="TreeGrafter"/>
</dbReference>
<accession>A0AAV7E0Q7</accession>
<dbReference type="EMBL" id="JAINDJ010000007">
    <property type="protein sequence ID" value="KAG9441476.1"/>
    <property type="molecule type" value="Genomic_DNA"/>
</dbReference>